<sequence>MKKAIKFFITMLILGSVLGGCASKKEDLNLLQSVKKNKKIVIGIEEGYPPMEFRDENKDLVGFDVDFGKELGKRLGVTPEFSIVDFNGLIMALNSKKFDIAIASISITDKRKESIDFSKPYIVGGQIIAVKKGNKSINEVKDLQGKVLACQLGTTGDNVAANMKGIKSLKKYDKITEAFHELSANRVDAVIMDAQVGAYYMGKKKGEYEILDGIISKEPMGIGYRKEDKELREEIDKIIDDMEKDGTLSKLSMKWFGYDAYKEKLN</sequence>
<dbReference type="CDD" id="cd13530">
    <property type="entry name" value="PBP2_peptides_like"/>
    <property type="match status" value="1"/>
</dbReference>
<comment type="similarity">
    <text evidence="2 4">Belongs to the bacterial solute-binding protein 3 family.</text>
</comment>
<evidence type="ECO:0000259" key="6">
    <source>
        <dbReference type="SMART" id="SM00079"/>
    </source>
</evidence>
<proteinExistence type="inferred from homology"/>
<comment type="subcellular location">
    <subcellularLocation>
        <location evidence="1">Cell envelope</location>
    </subcellularLocation>
</comment>
<evidence type="ECO:0000256" key="2">
    <source>
        <dbReference type="ARBA" id="ARBA00010333"/>
    </source>
</evidence>
<dbReference type="Pfam" id="PF00497">
    <property type="entry name" value="SBP_bac_3"/>
    <property type="match status" value="1"/>
</dbReference>
<evidence type="ECO:0000256" key="3">
    <source>
        <dbReference type="ARBA" id="ARBA00022729"/>
    </source>
</evidence>
<protein>
    <submittedName>
        <fullName evidence="7">Amino acid ABC transporter substrate-binding protein</fullName>
    </submittedName>
</protein>
<dbReference type="AlphaFoldDB" id="A0A923ECC4"/>
<dbReference type="EMBL" id="JAAZWO010000023">
    <property type="protein sequence ID" value="MBC2399201.1"/>
    <property type="molecule type" value="Genomic_DNA"/>
</dbReference>
<dbReference type="PANTHER" id="PTHR35936">
    <property type="entry name" value="MEMBRANE-BOUND LYTIC MUREIN TRANSGLYCOSYLASE F"/>
    <property type="match status" value="1"/>
</dbReference>
<gene>
    <name evidence="7" type="ORF">HGG79_15680</name>
</gene>
<evidence type="ECO:0000256" key="1">
    <source>
        <dbReference type="ARBA" id="ARBA00004196"/>
    </source>
</evidence>
<evidence type="ECO:0000313" key="8">
    <source>
        <dbReference type="Proteomes" id="UP000563151"/>
    </source>
</evidence>
<dbReference type="InterPro" id="IPR001638">
    <property type="entry name" value="Solute-binding_3/MltF_N"/>
</dbReference>
<accession>A0A923ECC4</accession>
<dbReference type="PROSITE" id="PS51257">
    <property type="entry name" value="PROKAR_LIPOPROTEIN"/>
    <property type="match status" value="1"/>
</dbReference>
<dbReference type="InterPro" id="IPR001320">
    <property type="entry name" value="Iontro_rcpt_C"/>
</dbReference>
<dbReference type="SMART" id="SM00079">
    <property type="entry name" value="PBPe"/>
    <property type="match status" value="1"/>
</dbReference>
<dbReference type="GO" id="GO:0015276">
    <property type="term" value="F:ligand-gated monoatomic ion channel activity"/>
    <property type="evidence" value="ECO:0007669"/>
    <property type="project" value="InterPro"/>
</dbReference>
<reference evidence="7 8" key="1">
    <citation type="submission" date="2020-04" db="EMBL/GenBank/DDBJ databases">
        <title>Genomic insights into acetone-butanol-ethanol (ABE) fermentation by sequencing solventogenic clostridia strains.</title>
        <authorList>
            <person name="Brown S."/>
        </authorList>
    </citation>
    <scope>NUCLEOTIDE SEQUENCE [LARGE SCALE GENOMIC DNA]</scope>
    <source>
        <strain evidence="7 8">DJ011</strain>
    </source>
</reference>
<comment type="caution">
    <text evidence="7">The sequence shown here is derived from an EMBL/GenBank/DDBJ whole genome shotgun (WGS) entry which is preliminary data.</text>
</comment>
<evidence type="ECO:0000259" key="5">
    <source>
        <dbReference type="SMART" id="SM00062"/>
    </source>
</evidence>
<dbReference type="PROSITE" id="PS01039">
    <property type="entry name" value="SBP_BACTERIAL_3"/>
    <property type="match status" value="1"/>
</dbReference>
<dbReference type="Gene3D" id="3.40.190.10">
    <property type="entry name" value="Periplasmic binding protein-like II"/>
    <property type="match status" value="2"/>
</dbReference>
<dbReference type="GO" id="GO:0030313">
    <property type="term" value="C:cell envelope"/>
    <property type="evidence" value="ECO:0007669"/>
    <property type="project" value="UniProtKB-SubCell"/>
</dbReference>
<feature type="domain" description="Solute-binding protein family 3/N-terminal" evidence="5">
    <location>
        <begin position="39"/>
        <end position="259"/>
    </location>
</feature>
<dbReference type="RefSeq" id="WP_173680307.1">
    <property type="nucleotide sequence ID" value="NZ_JAAZWO010000023.1"/>
</dbReference>
<dbReference type="GO" id="GO:0016020">
    <property type="term" value="C:membrane"/>
    <property type="evidence" value="ECO:0007669"/>
    <property type="project" value="InterPro"/>
</dbReference>
<dbReference type="Proteomes" id="UP000563151">
    <property type="component" value="Unassembled WGS sequence"/>
</dbReference>
<dbReference type="PANTHER" id="PTHR35936:SF34">
    <property type="entry name" value="ABC TRANSPORTER EXTRACELLULAR-BINDING PROTEIN YCKB-RELATED"/>
    <property type="match status" value="1"/>
</dbReference>
<organism evidence="7 8">
    <name type="scientific">Clostridium tetanomorphum</name>
    <dbReference type="NCBI Taxonomy" id="1553"/>
    <lineage>
        <taxon>Bacteria</taxon>
        <taxon>Bacillati</taxon>
        <taxon>Bacillota</taxon>
        <taxon>Clostridia</taxon>
        <taxon>Eubacteriales</taxon>
        <taxon>Clostridiaceae</taxon>
        <taxon>Clostridium</taxon>
    </lineage>
</organism>
<name>A0A923ECC4_CLOTT</name>
<evidence type="ECO:0000256" key="4">
    <source>
        <dbReference type="RuleBase" id="RU003744"/>
    </source>
</evidence>
<keyword evidence="3" id="KW-0732">Signal</keyword>
<keyword evidence="8" id="KW-1185">Reference proteome</keyword>
<dbReference type="SUPFAM" id="SSF53850">
    <property type="entry name" value="Periplasmic binding protein-like II"/>
    <property type="match status" value="1"/>
</dbReference>
<dbReference type="InterPro" id="IPR018313">
    <property type="entry name" value="SBP_3_CS"/>
</dbReference>
<dbReference type="SMART" id="SM00062">
    <property type="entry name" value="PBPb"/>
    <property type="match status" value="1"/>
</dbReference>
<feature type="domain" description="Ionotropic glutamate receptor C-terminal" evidence="6">
    <location>
        <begin position="39"/>
        <end position="258"/>
    </location>
</feature>
<evidence type="ECO:0000313" key="7">
    <source>
        <dbReference type="EMBL" id="MBC2399201.1"/>
    </source>
</evidence>